<dbReference type="PROSITE" id="PS00411">
    <property type="entry name" value="KINESIN_MOTOR_1"/>
    <property type="match status" value="1"/>
</dbReference>
<comment type="caution">
    <text evidence="13">The sequence shown here is derived from an EMBL/GenBank/DDBJ whole genome shotgun (WGS) entry which is preliminary data.</text>
</comment>
<keyword evidence="14" id="KW-1185">Reference proteome</keyword>
<dbReference type="GO" id="GO:0090307">
    <property type="term" value="P:mitotic spindle assembly"/>
    <property type="evidence" value="ECO:0007669"/>
    <property type="project" value="TreeGrafter"/>
</dbReference>
<evidence type="ECO:0000256" key="8">
    <source>
        <dbReference type="PROSITE-ProRule" id="PRU00283"/>
    </source>
</evidence>
<dbReference type="GO" id="GO:0072686">
    <property type="term" value="C:mitotic spindle"/>
    <property type="evidence" value="ECO:0007669"/>
    <property type="project" value="TreeGrafter"/>
</dbReference>
<feature type="compositionally biased region" description="Basic and acidic residues" evidence="11">
    <location>
        <begin position="786"/>
        <end position="803"/>
    </location>
</feature>
<keyword evidence="6 8" id="KW-0505">Motor protein</keyword>
<evidence type="ECO:0000256" key="5">
    <source>
        <dbReference type="ARBA" id="ARBA00022840"/>
    </source>
</evidence>
<dbReference type="PANTHER" id="PTHR47970:SF12">
    <property type="entry name" value="KINESIN FAMILY MEMBER 11"/>
    <property type="match status" value="1"/>
</dbReference>
<keyword evidence="10" id="KW-0175">Coiled coil</keyword>
<feature type="region of interest" description="Disordered" evidence="11">
    <location>
        <begin position="729"/>
        <end position="817"/>
    </location>
</feature>
<dbReference type="AlphaFoldDB" id="A0A507E594"/>
<feature type="compositionally biased region" description="Basic residues" evidence="11">
    <location>
        <begin position="627"/>
        <end position="638"/>
    </location>
</feature>
<dbReference type="GO" id="GO:0005876">
    <property type="term" value="C:spindle microtubule"/>
    <property type="evidence" value="ECO:0007669"/>
    <property type="project" value="TreeGrafter"/>
</dbReference>
<organism evidence="13 14">
    <name type="scientific">Powellomyces hirtus</name>
    <dbReference type="NCBI Taxonomy" id="109895"/>
    <lineage>
        <taxon>Eukaryota</taxon>
        <taxon>Fungi</taxon>
        <taxon>Fungi incertae sedis</taxon>
        <taxon>Chytridiomycota</taxon>
        <taxon>Chytridiomycota incertae sedis</taxon>
        <taxon>Chytridiomycetes</taxon>
        <taxon>Spizellomycetales</taxon>
        <taxon>Powellomycetaceae</taxon>
        <taxon>Powellomyces</taxon>
    </lineage>
</organism>
<gene>
    <name evidence="13" type="ORF">PhCBS80983_g03120</name>
</gene>
<dbReference type="Gene3D" id="3.40.850.10">
    <property type="entry name" value="Kinesin motor domain"/>
    <property type="match status" value="1"/>
</dbReference>
<dbReference type="STRING" id="109895.A0A507E594"/>
<dbReference type="GO" id="GO:0051231">
    <property type="term" value="P:spindle elongation"/>
    <property type="evidence" value="ECO:0007669"/>
    <property type="project" value="TreeGrafter"/>
</dbReference>
<name>A0A507E594_9FUNG</name>
<dbReference type="Proteomes" id="UP000318582">
    <property type="component" value="Unassembled WGS sequence"/>
</dbReference>
<accession>A0A507E594</accession>
<evidence type="ECO:0000313" key="13">
    <source>
        <dbReference type="EMBL" id="TPX58445.1"/>
    </source>
</evidence>
<evidence type="ECO:0000259" key="12">
    <source>
        <dbReference type="PROSITE" id="PS50067"/>
    </source>
</evidence>
<dbReference type="PANTHER" id="PTHR47970">
    <property type="entry name" value="KINESIN-LIKE PROTEIN KIF11"/>
    <property type="match status" value="1"/>
</dbReference>
<dbReference type="InterPro" id="IPR047149">
    <property type="entry name" value="KIF11-like"/>
</dbReference>
<evidence type="ECO:0000256" key="3">
    <source>
        <dbReference type="ARBA" id="ARBA00022701"/>
    </source>
</evidence>
<evidence type="ECO:0000256" key="2">
    <source>
        <dbReference type="ARBA" id="ARBA00022490"/>
    </source>
</evidence>
<dbReference type="GO" id="GO:0007018">
    <property type="term" value="P:microtubule-based movement"/>
    <property type="evidence" value="ECO:0007669"/>
    <property type="project" value="InterPro"/>
</dbReference>
<dbReference type="InterPro" id="IPR027417">
    <property type="entry name" value="P-loop_NTPase"/>
</dbReference>
<proteinExistence type="inferred from homology"/>
<protein>
    <recommendedName>
        <fullName evidence="9">Kinesin-like protein</fullName>
    </recommendedName>
</protein>
<dbReference type="EMBL" id="QEAQ01000036">
    <property type="protein sequence ID" value="TPX58445.1"/>
    <property type="molecule type" value="Genomic_DNA"/>
</dbReference>
<evidence type="ECO:0000256" key="6">
    <source>
        <dbReference type="ARBA" id="ARBA00023175"/>
    </source>
</evidence>
<keyword evidence="4 8" id="KW-0547">Nucleotide-binding</keyword>
<feature type="region of interest" description="Disordered" evidence="11">
    <location>
        <begin position="592"/>
        <end position="705"/>
    </location>
</feature>
<evidence type="ECO:0000256" key="1">
    <source>
        <dbReference type="ARBA" id="ARBA00004245"/>
    </source>
</evidence>
<evidence type="ECO:0000256" key="4">
    <source>
        <dbReference type="ARBA" id="ARBA00022741"/>
    </source>
</evidence>
<dbReference type="GO" id="GO:0008017">
    <property type="term" value="F:microtubule binding"/>
    <property type="evidence" value="ECO:0007669"/>
    <property type="project" value="InterPro"/>
</dbReference>
<dbReference type="InterPro" id="IPR036961">
    <property type="entry name" value="Kinesin_motor_dom_sf"/>
</dbReference>
<comment type="subcellular location">
    <subcellularLocation>
        <location evidence="1">Cytoplasm</location>
        <location evidence="1">Cytoskeleton</location>
    </subcellularLocation>
</comment>
<dbReference type="PROSITE" id="PS50067">
    <property type="entry name" value="KINESIN_MOTOR_2"/>
    <property type="match status" value="1"/>
</dbReference>
<keyword evidence="3 9" id="KW-0493">Microtubule</keyword>
<feature type="binding site" evidence="8">
    <location>
        <begin position="139"/>
        <end position="146"/>
    </location>
    <ligand>
        <name>ATP</name>
        <dbReference type="ChEBI" id="CHEBI:30616"/>
    </ligand>
</feature>
<dbReference type="SMART" id="SM00129">
    <property type="entry name" value="KISc"/>
    <property type="match status" value="1"/>
</dbReference>
<sequence>MDTPQPHAENIKVVVRCRPPTLKEICVNKANSADLVTSELETLKAFIASTPPSTVNKQTDPLELSTAFPIHCDSCDATISVCSVRDTTLTTGTGATTREFEFDDVFTPNDGQEDVYRIAVKEIVEAASCGFTGTVFAYGNTGSGKTHTILGNAVALAELALSDGKADGNGQVEVPRDAGILPRICINLFESIAQLDCVVQLSYLEIYNEELFDLLALDSASDTSAGLRIRASNDNTPGGGGGVRVTNLTERNFEDPASLIKSICECAEKRKTAKTLLNAGSSRSHTICMLTVMERCRDEFGAEAFFQRGKLNVVDLAGSENIGKSGATKLNQKEAGTINQSLLALGRVITALNEGNTHIPYRDSKLTRLLQDSIGGSTRTIMIANIGPAATSVSETLNTLTYASGVRRIENKPVVNAEFVKNVLNQKEAQVAFLKSRLAQVKQHMEAAQHKRDSTSERDREATKREMLNLVESHIRVVDGNLDGLESKIREFYSTLEQSCTAMRAALEEKVTEMRQDMENRIKEQRDSFTALITTGLDLELQNLRTSGKALLQNARENLRAAAVQPPDEESEQDANDQLMRLFDLDTVDDDVKQTNEQQSQQPQQPPMLFETTPKRSFSSTATKTPRTTKSKTPMRPHKPSDPAGTPQMSRLSNRAAKSPSLSTVRKPQLKRSVSAIPGKTTSSASSTPSKTKSTATPATATKSRLAAATHTLLRRHDSKVAMEKIREMTQPAQASPVKLQPKMDPGKGVSDTENVASGDNEVNIEVDPNASTPSAKELSKAPGRSKKDSKTPGKRSGDEIATRLRTPAKRNQITEF</sequence>
<dbReference type="SUPFAM" id="SSF52540">
    <property type="entry name" value="P-loop containing nucleoside triphosphate hydrolases"/>
    <property type="match status" value="1"/>
</dbReference>
<dbReference type="GO" id="GO:0005524">
    <property type="term" value="F:ATP binding"/>
    <property type="evidence" value="ECO:0007669"/>
    <property type="project" value="UniProtKB-UniRule"/>
</dbReference>
<dbReference type="InterPro" id="IPR019821">
    <property type="entry name" value="Kinesin_motor_CS"/>
</dbReference>
<evidence type="ECO:0000313" key="14">
    <source>
        <dbReference type="Proteomes" id="UP000318582"/>
    </source>
</evidence>
<evidence type="ECO:0000256" key="9">
    <source>
        <dbReference type="RuleBase" id="RU000394"/>
    </source>
</evidence>
<keyword evidence="5 8" id="KW-0067">ATP-binding</keyword>
<dbReference type="GO" id="GO:0008574">
    <property type="term" value="F:plus-end-directed microtubule motor activity"/>
    <property type="evidence" value="ECO:0007669"/>
    <property type="project" value="TreeGrafter"/>
</dbReference>
<evidence type="ECO:0000256" key="7">
    <source>
        <dbReference type="ARBA" id="ARBA00023212"/>
    </source>
</evidence>
<keyword evidence="2" id="KW-0963">Cytoplasm</keyword>
<reference evidence="13 14" key="1">
    <citation type="journal article" date="2019" name="Sci. Rep.">
        <title>Comparative genomics of chytrid fungi reveal insights into the obligate biotrophic and pathogenic lifestyle of Synchytrium endobioticum.</title>
        <authorList>
            <person name="van de Vossenberg B.T.L.H."/>
            <person name="Warris S."/>
            <person name="Nguyen H.D.T."/>
            <person name="van Gent-Pelzer M.P.E."/>
            <person name="Joly D.L."/>
            <person name="van de Geest H.C."/>
            <person name="Bonants P.J.M."/>
            <person name="Smith D.S."/>
            <person name="Levesque C.A."/>
            <person name="van der Lee T.A.J."/>
        </authorList>
    </citation>
    <scope>NUCLEOTIDE SEQUENCE [LARGE SCALE GENOMIC DNA]</scope>
    <source>
        <strain evidence="13 14">CBS 809.83</strain>
    </source>
</reference>
<dbReference type="Pfam" id="PF00225">
    <property type="entry name" value="Kinesin"/>
    <property type="match status" value="1"/>
</dbReference>
<evidence type="ECO:0000256" key="10">
    <source>
        <dbReference type="SAM" id="Coils"/>
    </source>
</evidence>
<dbReference type="InterPro" id="IPR001752">
    <property type="entry name" value="Kinesin_motor_dom"/>
</dbReference>
<dbReference type="PRINTS" id="PR00380">
    <property type="entry name" value="KINESINHEAVY"/>
</dbReference>
<comment type="similarity">
    <text evidence="8 9">Belongs to the TRAFAC class myosin-kinesin ATPase superfamily. Kinesin family.</text>
</comment>
<keyword evidence="7" id="KW-0206">Cytoskeleton</keyword>
<feature type="coiled-coil region" evidence="10">
    <location>
        <begin position="417"/>
        <end position="458"/>
    </location>
</feature>
<evidence type="ECO:0000256" key="11">
    <source>
        <dbReference type="SAM" id="MobiDB-lite"/>
    </source>
</evidence>
<feature type="domain" description="Kinesin motor" evidence="12">
    <location>
        <begin position="10"/>
        <end position="409"/>
    </location>
</feature>
<feature type="compositionally biased region" description="Low complexity" evidence="11">
    <location>
        <begin position="680"/>
        <end position="704"/>
    </location>
</feature>